<dbReference type="InterPro" id="IPR051937">
    <property type="entry name" value="R3H_domain_containing"/>
</dbReference>
<dbReference type="Pfam" id="PF12752">
    <property type="entry name" value="SUZ"/>
    <property type="match status" value="1"/>
</dbReference>
<dbReference type="PROSITE" id="PS51061">
    <property type="entry name" value="R3H"/>
    <property type="match status" value="1"/>
</dbReference>
<dbReference type="PROSITE" id="PS51673">
    <property type="entry name" value="SUZ"/>
    <property type="match status" value="1"/>
</dbReference>
<evidence type="ECO:0000259" key="4">
    <source>
        <dbReference type="PROSITE" id="PS51673"/>
    </source>
</evidence>
<protein>
    <recommendedName>
        <fullName evidence="7">R3H domain-containing protein 2</fullName>
    </recommendedName>
</protein>
<feature type="compositionally biased region" description="Polar residues" evidence="2">
    <location>
        <begin position="87"/>
        <end position="98"/>
    </location>
</feature>
<dbReference type="PANTHER" id="PTHR15672:SF8">
    <property type="entry name" value="PROTEIN ENCORE"/>
    <property type="match status" value="1"/>
</dbReference>
<gene>
    <name evidence="5" type="ORF">AAFC00_002572</name>
</gene>
<dbReference type="GeneID" id="95976274"/>
<feature type="compositionally biased region" description="Basic and acidic residues" evidence="2">
    <location>
        <begin position="151"/>
        <end position="163"/>
    </location>
</feature>
<dbReference type="InterPro" id="IPR001374">
    <property type="entry name" value="R3H_dom"/>
</dbReference>
<keyword evidence="1" id="KW-0597">Phosphoprotein</keyword>
<feature type="region of interest" description="Disordered" evidence="2">
    <location>
        <begin position="659"/>
        <end position="784"/>
    </location>
</feature>
<dbReference type="Proteomes" id="UP001562354">
    <property type="component" value="Unassembled WGS sequence"/>
</dbReference>
<feature type="domain" description="SUZ" evidence="4">
    <location>
        <begin position="338"/>
        <end position="412"/>
    </location>
</feature>
<feature type="region of interest" description="Disordered" evidence="2">
    <location>
        <begin position="19"/>
        <end position="190"/>
    </location>
</feature>
<feature type="region of interest" description="Disordered" evidence="2">
    <location>
        <begin position="339"/>
        <end position="465"/>
    </location>
</feature>
<keyword evidence="6" id="KW-1185">Reference proteome</keyword>
<feature type="compositionally biased region" description="Basic and acidic residues" evidence="2">
    <location>
        <begin position="383"/>
        <end position="404"/>
    </location>
</feature>
<name>A0ABR3P892_9PEZI</name>
<feature type="compositionally biased region" description="Polar residues" evidence="2">
    <location>
        <begin position="726"/>
        <end position="743"/>
    </location>
</feature>
<dbReference type="InterPro" id="IPR036867">
    <property type="entry name" value="R3H_dom_sf"/>
</dbReference>
<dbReference type="EMBL" id="JBFMKM010000012">
    <property type="protein sequence ID" value="KAL1302138.1"/>
    <property type="molecule type" value="Genomic_DNA"/>
</dbReference>
<evidence type="ECO:0000313" key="5">
    <source>
        <dbReference type="EMBL" id="KAL1302138.1"/>
    </source>
</evidence>
<feature type="compositionally biased region" description="Low complexity" evidence="2">
    <location>
        <begin position="119"/>
        <end position="132"/>
    </location>
</feature>
<feature type="compositionally biased region" description="Polar residues" evidence="2">
    <location>
        <begin position="554"/>
        <end position="587"/>
    </location>
</feature>
<comment type="caution">
    <text evidence="5">The sequence shown here is derived from an EMBL/GenBank/DDBJ whole genome shotgun (WGS) entry which is preliminary data.</text>
</comment>
<evidence type="ECO:0000259" key="3">
    <source>
        <dbReference type="PROSITE" id="PS51061"/>
    </source>
</evidence>
<feature type="region of interest" description="Disordered" evidence="2">
    <location>
        <begin position="554"/>
        <end position="619"/>
    </location>
</feature>
<evidence type="ECO:0000313" key="6">
    <source>
        <dbReference type="Proteomes" id="UP001562354"/>
    </source>
</evidence>
<feature type="compositionally biased region" description="Low complexity" evidence="2">
    <location>
        <begin position="339"/>
        <end position="352"/>
    </location>
</feature>
<evidence type="ECO:0000256" key="1">
    <source>
        <dbReference type="ARBA" id="ARBA00022553"/>
    </source>
</evidence>
<dbReference type="InterPro" id="IPR024771">
    <property type="entry name" value="SUZ"/>
</dbReference>
<accession>A0ABR3P892</accession>
<reference evidence="5 6" key="1">
    <citation type="submission" date="2024-07" db="EMBL/GenBank/DDBJ databases">
        <title>Draft sequence of the Neodothiora populina.</title>
        <authorList>
            <person name="Drown D.D."/>
            <person name="Schuette U.S."/>
            <person name="Buechlein A.B."/>
            <person name="Rusch D.R."/>
            <person name="Winton L.W."/>
            <person name="Adams G.A."/>
        </authorList>
    </citation>
    <scope>NUCLEOTIDE SEQUENCE [LARGE SCALE GENOMIC DNA]</scope>
    <source>
        <strain evidence="5 6">CPC 39397</strain>
    </source>
</reference>
<feature type="compositionally biased region" description="Basic and acidic residues" evidence="2">
    <location>
        <begin position="413"/>
        <end position="427"/>
    </location>
</feature>
<evidence type="ECO:0000256" key="2">
    <source>
        <dbReference type="SAM" id="MobiDB-lite"/>
    </source>
</evidence>
<feature type="domain" description="R3H" evidence="3">
    <location>
        <begin position="272"/>
        <end position="335"/>
    </location>
</feature>
<feature type="compositionally biased region" description="Low complexity" evidence="2">
    <location>
        <begin position="686"/>
        <end position="697"/>
    </location>
</feature>
<organism evidence="5 6">
    <name type="scientific">Neodothiora populina</name>
    <dbReference type="NCBI Taxonomy" id="2781224"/>
    <lineage>
        <taxon>Eukaryota</taxon>
        <taxon>Fungi</taxon>
        <taxon>Dikarya</taxon>
        <taxon>Ascomycota</taxon>
        <taxon>Pezizomycotina</taxon>
        <taxon>Dothideomycetes</taxon>
        <taxon>Dothideomycetidae</taxon>
        <taxon>Dothideales</taxon>
        <taxon>Dothioraceae</taxon>
        <taxon>Neodothiora</taxon>
    </lineage>
</organism>
<proteinExistence type="predicted"/>
<dbReference type="CDD" id="cd02642">
    <property type="entry name" value="R3H_encore_like"/>
    <property type="match status" value="1"/>
</dbReference>
<feature type="compositionally biased region" description="Polar residues" evidence="2">
    <location>
        <begin position="46"/>
        <end position="64"/>
    </location>
</feature>
<dbReference type="PANTHER" id="PTHR15672">
    <property type="entry name" value="CAMP-REGULATED PHOSPHOPROTEIN 21 RELATED R3H DOMAIN CONTAINING PROTEIN"/>
    <property type="match status" value="1"/>
</dbReference>
<evidence type="ECO:0008006" key="7">
    <source>
        <dbReference type="Google" id="ProtNLM"/>
    </source>
</evidence>
<dbReference type="Gene3D" id="3.30.1370.50">
    <property type="entry name" value="R3H-like domain"/>
    <property type="match status" value="1"/>
</dbReference>
<dbReference type="RefSeq" id="XP_069198414.1">
    <property type="nucleotide sequence ID" value="XM_069341907.1"/>
</dbReference>
<dbReference type="Pfam" id="PF01424">
    <property type="entry name" value="R3H"/>
    <property type="match status" value="1"/>
</dbReference>
<dbReference type="SUPFAM" id="SSF82708">
    <property type="entry name" value="R3H domain"/>
    <property type="match status" value="1"/>
</dbReference>
<sequence length="830" mass="87653">MASVTPDAAAIKRTFANVAASASSPALPNGTAAHKSNNDEAMNVLEASTANGSKAQNPPTSDVTRINPAIPMKLAQSIPRPPRTPNEPAQSGSKSQAQDARASHDEALPLGSLPPSAISDETSTQLSSSGSSAKPASLDGKSVASATTFAMDEKESLRPDDSASVKAIEDEELYSPPETAAAGSRIDSETGARAFRDQLQEITSMGPPSLPTIPAVDARATSKGGLLYDPSVPSPAGQPPSFTQATQAMLGKPADFPPDPKLLEALSNPRDRIWVLKLEQDIIDFVKDSKEAFVDLPQCNSFYRMLAHKLADYYLLGHAVDNTVTAVRLYRTPTCRIAPPLTALTTPSTASNTPPPSAPQVKILRRGGEAPMANTNSEAGDSDSEKNKAPLTREEREQRYEQARLRIMGSAKPEVEPAVPKEKDDSRSSSVTGKKKPRKQRTDSEDGFDPRSAYSSYPPGSSFAHSGVPDNGAAAGYYPVYSDSSSNNGPVYGTTNGYAPQTYNAVYGQTMPPQASYPWLQQGYGNAPDAGFQHWDQAQQNGNDLAVEFQQMSFHSPQQQGRPHTGPYNSQQQSPAWPQGMPYQQSFPTPPGAQQYGPSDRPASSASYNGPYGYGPSPNQYMGPNNAAMNGAFSRGSFNPQSQAFIPGYPGQSGPMNFMPGMGPSPNGYNAYGHPQPLQRQGSTNSQASSYSGQRSSNDTGASTGMTHALPQPVFSPNVPMPYQGQKWQPSMPSRAGTQSGANERSPGGGNGSSASTIAKWGTPASLPAKPPPPAKDSFDVSRIQDQRGTGRFNPAAAARMASMGSPGYHALPNMAGMRGAPAGQTPRSG</sequence>